<evidence type="ECO:0000256" key="2">
    <source>
        <dbReference type="ARBA" id="ARBA00009142"/>
    </source>
</evidence>
<comment type="similarity">
    <text evidence="2 8">Belongs to the 4-toluene sulfonate uptake permease (TSUP) (TC 2.A.102) family.</text>
</comment>
<feature type="transmembrane region" description="Helical" evidence="8">
    <location>
        <begin position="98"/>
        <end position="117"/>
    </location>
</feature>
<dbReference type="Pfam" id="PF01925">
    <property type="entry name" value="TauE"/>
    <property type="match status" value="1"/>
</dbReference>
<dbReference type="EMBL" id="JBGMEK010000052">
    <property type="protein sequence ID" value="MFA0812719.1"/>
    <property type="molecule type" value="Genomic_DNA"/>
</dbReference>
<proteinExistence type="inferred from homology"/>
<feature type="transmembrane region" description="Helical" evidence="8">
    <location>
        <begin position="196"/>
        <end position="216"/>
    </location>
</feature>
<feature type="transmembrane region" description="Helical" evidence="8">
    <location>
        <begin position="73"/>
        <end position="92"/>
    </location>
</feature>
<dbReference type="InterPro" id="IPR052017">
    <property type="entry name" value="TSUP"/>
</dbReference>
<dbReference type="Proteomes" id="UP001569428">
    <property type="component" value="Unassembled WGS sequence"/>
</dbReference>
<organism evidence="9 10">
    <name type="scientific">Microbulbifer epialgicus</name>
    <dbReference type="NCBI Taxonomy" id="393907"/>
    <lineage>
        <taxon>Bacteria</taxon>
        <taxon>Pseudomonadati</taxon>
        <taxon>Pseudomonadota</taxon>
        <taxon>Gammaproteobacteria</taxon>
        <taxon>Cellvibrionales</taxon>
        <taxon>Microbulbiferaceae</taxon>
        <taxon>Microbulbifer</taxon>
    </lineage>
</organism>
<comment type="subcellular location">
    <subcellularLocation>
        <location evidence="1 8">Cell membrane</location>
        <topology evidence="1 8">Multi-pass membrane protein</topology>
    </subcellularLocation>
</comment>
<protein>
    <recommendedName>
        <fullName evidence="8">Probable membrane transporter protein</fullName>
    </recommendedName>
</protein>
<evidence type="ECO:0000256" key="7">
    <source>
        <dbReference type="ARBA" id="ARBA00023136"/>
    </source>
</evidence>
<feature type="transmembrane region" description="Helical" evidence="8">
    <location>
        <begin position="34"/>
        <end position="61"/>
    </location>
</feature>
<dbReference type="PANTHER" id="PTHR30269">
    <property type="entry name" value="TRANSMEMBRANE PROTEIN YFCA"/>
    <property type="match status" value="1"/>
</dbReference>
<keyword evidence="3" id="KW-0813">Transport</keyword>
<comment type="caution">
    <text evidence="9">The sequence shown here is derived from an EMBL/GenBank/DDBJ whole genome shotgun (WGS) entry which is preliminary data.</text>
</comment>
<sequence length="256" mass="27865">MAIELILIGLLLILVAGVIHGALGFGFPMLATPILALAYGLKTAVILTMIPSLLIIITSLYNCRSYKIDIKKYGLIIAIISLGSLSGAWLLTWVNPDVLKLLLAGSILVYLLSGSINKYLAALSRKPHLFAVLIGPLAGLIGGATNAVAPVLMIYLLRMTQSKQEIIFVSNACFLIGKLMQLAILSLYLTYDELELLPLSMITIVAYLGLVAGLSVQSRIDNDRYRSIIRYALSLFMCMLIYQGMANLVFVESRVV</sequence>
<keyword evidence="10" id="KW-1185">Reference proteome</keyword>
<evidence type="ECO:0000256" key="6">
    <source>
        <dbReference type="ARBA" id="ARBA00022989"/>
    </source>
</evidence>
<evidence type="ECO:0000313" key="10">
    <source>
        <dbReference type="Proteomes" id="UP001569428"/>
    </source>
</evidence>
<evidence type="ECO:0000256" key="5">
    <source>
        <dbReference type="ARBA" id="ARBA00022692"/>
    </source>
</evidence>
<evidence type="ECO:0000256" key="4">
    <source>
        <dbReference type="ARBA" id="ARBA00022475"/>
    </source>
</evidence>
<evidence type="ECO:0000256" key="3">
    <source>
        <dbReference type="ARBA" id="ARBA00022448"/>
    </source>
</evidence>
<name>A0ABV4P401_9GAMM</name>
<evidence type="ECO:0000313" key="9">
    <source>
        <dbReference type="EMBL" id="MFA0812719.1"/>
    </source>
</evidence>
<accession>A0ABV4P401</accession>
<reference evidence="9 10" key="1">
    <citation type="submission" date="2024-08" db="EMBL/GenBank/DDBJ databases">
        <authorList>
            <person name="Ishaq N."/>
        </authorList>
    </citation>
    <scope>NUCLEOTIDE SEQUENCE [LARGE SCALE GENOMIC DNA]</scope>
    <source>
        <strain evidence="9 10">DSM 18651</strain>
    </source>
</reference>
<dbReference type="RefSeq" id="WP_371840428.1">
    <property type="nucleotide sequence ID" value="NZ_JBGMEK010000052.1"/>
</dbReference>
<feature type="transmembrane region" description="Helical" evidence="8">
    <location>
        <begin position="228"/>
        <end position="251"/>
    </location>
</feature>
<keyword evidence="6 8" id="KW-1133">Transmembrane helix</keyword>
<feature type="transmembrane region" description="Helical" evidence="8">
    <location>
        <begin position="166"/>
        <end position="189"/>
    </location>
</feature>
<dbReference type="InterPro" id="IPR002781">
    <property type="entry name" value="TM_pro_TauE-like"/>
</dbReference>
<keyword evidence="4 8" id="KW-1003">Cell membrane</keyword>
<feature type="transmembrane region" description="Helical" evidence="8">
    <location>
        <begin position="129"/>
        <end position="154"/>
    </location>
</feature>
<gene>
    <name evidence="9" type="ORF">ACCI49_17540</name>
</gene>
<dbReference type="PANTHER" id="PTHR30269:SF37">
    <property type="entry name" value="MEMBRANE TRANSPORTER PROTEIN"/>
    <property type="match status" value="1"/>
</dbReference>
<keyword evidence="5 8" id="KW-0812">Transmembrane</keyword>
<evidence type="ECO:0000256" key="1">
    <source>
        <dbReference type="ARBA" id="ARBA00004651"/>
    </source>
</evidence>
<keyword evidence="7 8" id="KW-0472">Membrane</keyword>
<evidence type="ECO:0000256" key="8">
    <source>
        <dbReference type="RuleBase" id="RU363041"/>
    </source>
</evidence>